<keyword evidence="2" id="KW-1185">Reference proteome</keyword>
<gene>
    <name evidence="1" type="ORF">GFC01_09125</name>
</gene>
<dbReference type="InterPro" id="IPR019657">
    <property type="entry name" value="ComFB"/>
</dbReference>
<evidence type="ECO:0000313" key="2">
    <source>
        <dbReference type="Proteomes" id="UP000441717"/>
    </source>
</evidence>
<organism evidence="1 2">
    <name type="scientific">Desulfofundulus thermobenzoicus</name>
    <dbReference type="NCBI Taxonomy" id="29376"/>
    <lineage>
        <taxon>Bacteria</taxon>
        <taxon>Bacillati</taxon>
        <taxon>Bacillota</taxon>
        <taxon>Clostridia</taxon>
        <taxon>Eubacteriales</taxon>
        <taxon>Peptococcaceae</taxon>
        <taxon>Desulfofundulus</taxon>
    </lineage>
</organism>
<evidence type="ECO:0000313" key="1">
    <source>
        <dbReference type="EMBL" id="MQL52422.1"/>
    </source>
</evidence>
<dbReference type="RefSeq" id="WP_152946503.1">
    <property type="nucleotide sequence ID" value="NZ_WHYR01000021.1"/>
</dbReference>
<reference evidence="1 2" key="1">
    <citation type="submission" date="2019-10" db="EMBL/GenBank/DDBJ databases">
        <title>Comparative genomics of sulfur disproportionating microorganisms.</title>
        <authorList>
            <person name="Ward L.M."/>
            <person name="Bertran E."/>
            <person name="Johnston D."/>
        </authorList>
    </citation>
    <scope>NUCLEOTIDE SEQUENCE [LARGE SCALE GENOMIC DNA]</scope>
    <source>
        <strain evidence="1 2">DSM 14055</strain>
    </source>
</reference>
<accession>A0A6N7IQX0</accession>
<protein>
    <submittedName>
        <fullName evidence="1">Competence protein ComFB</fullName>
    </submittedName>
</protein>
<proteinExistence type="predicted"/>
<dbReference type="Proteomes" id="UP000441717">
    <property type="component" value="Unassembled WGS sequence"/>
</dbReference>
<dbReference type="OrthoDB" id="5616024at2"/>
<dbReference type="AlphaFoldDB" id="A0A6N7IQX0"/>
<dbReference type="EMBL" id="WHYR01000021">
    <property type="protein sequence ID" value="MQL52422.1"/>
    <property type="molecule type" value="Genomic_DNA"/>
</dbReference>
<comment type="caution">
    <text evidence="1">The sequence shown here is derived from an EMBL/GenBank/DDBJ whole genome shotgun (WGS) entry which is preliminary data.</text>
</comment>
<sequence>MVYNYTEEAVRRILPDVLKEYTRNNPGVCTCARCQEDILALSLNQLPPHYVATDEGTIFTKVSFDQIGGKAQVVAAITNAIKRVVANPRHKNPISGSAEYME</sequence>
<dbReference type="Pfam" id="PF10719">
    <property type="entry name" value="ComFB"/>
    <property type="match status" value="1"/>
</dbReference>
<name>A0A6N7IQX0_9FIRM</name>